<gene>
    <name evidence="3" type="ORF">DEO72_LG2g2900</name>
</gene>
<accession>A0A4D6L255</accession>
<keyword evidence="1" id="KW-0175">Coiled coil</keyword>
<sequence>MSSSSAYYLSSRHSDSEEEWTVSNSPSTDISQRGDDDSVGTEEFSALRHPGYEWVDPWVKLPLLDIMAAAGPSSKEVFLELRRKQLEEEKSKGGESSRHVPTEMPSQKSDLMLLLQRRRKASKSRGTSFVDSAADSLAALFDLQLKINQGIEVSLSPEEAEIVSAMRPETVLYALSEFHARAMVMGRHLDTVLSQLSETSKLTFEIENLQRQLAETNNRRQEVFLQLGNVKNERSQLLAKQEELATTKKENTEKAGQIYQLEGYMMTQHEKGFYKALRQVSHLFNFNAEDERFDIDKDVYEGSFIAVEDIPVAWQQKPATSPKDSLVTCEGRYEVYPTTSGCDVVGPS</sequence>
<feature type="region of interest" description="Disordered" evidence="2">
    <location>
        <begin position="1"/>
        <end position="44"/>
    </location>
</feature>
<proteinExistence type="predicted"/>
<evidence type="ECO:0000313" key="4">
    <source>
        <dbReference type="Proteomes" id="UP000501690"/>
    </source>
</evidence>
<name>A0A4D6L255_VIGUN</name>
<dbReference type="EMBL" id="CP039346">
    <property type="protein sequence ID" value="QCD82560.1"/>
    <property type="molecule type" value="Genomic_DNA"/>
</dbReference>
<keyword evidence="4" id="KW-1185">Reference proteome</keyword>
<feature type="coiled-coil region" evidence="1">
    <location>
        <begin position="199"/>
        <end position="250"/>
    </location>
</feature>
<dbReference type="Proteomes" id="UP000501690">
    <property type="component" value="Linkage Group LG2"/>
</dbReference>
<reference evidence="3 4" key="1">
    <citation type="submission" date="2019-04" db="EMBL/GenBank/DDBJ databases">
        <title>An improved genome assembly and genetic linkage map for asparagus bean, Vigna unguiculata ssp. sesquipedialis.</title>
        <authorList>
            <person name="Xia Q."/>
            <person name="Zhang R."/>
            <person name="Dong Y."/>
        </authorList>
    </citation>
    <scope>NUCLEOTIDE SEQUENCE [LARGE SCALE GENOMIC DNA]</scope>
    <source>
        <tissue evidence="3">Leaf</tissue>
    </source>
</reference>
<organism evidence="3 4">
    <name type="scientific">Vigna unguiculata</name>
    <name type="common">Cowpea</name>
    <dbReference type="NCBI Taxonomy" id="3917"/>
    <lineage>
        <taxon>Eukaryota</taxon>
        <taxon>Viridiplantae</taxon>
        <taxon>Streptophyta</taxon>
        <taxon>Embryophyta</taxon>
        <taxon>Tracheophyta</taxon>
        <taxon>Spermatophyta</taxon>
        <taxon>Magnoliopsida</taxon>
        <taxon>eudicotyledons</taxon>
        <taxon>Gunneridae</taxon>
        <taxon>Pentapetalae</taxon>
        <taxon>rosids</taxon>
        <taxon>fabids</taxon>
        <taxon>Fabales</taxon>
        <taxon>Fabaceae</taxon>
        <taxon>Papilionoideae</taxon>
        <taxon>50 kb inversion clade</taxon>
        <taxon>NPAAA clade</taxon>
        <taxon>indigoferoid/millettioid clade</taxon>
        <taxon>Phaseoleae</taxon>
        <taxon>Vigna</taxon>
    </lineage>
</organism>
<evidence type="ECO:0000256" key="2">
    <source>
        <dbReference type="SAM" id="MobiDB-lite"/>
    </source>
</evidence>
<dbReference type="AlphaFoldDB" id="A0A4D6L255"/>
<evidence type="ECO:0000313" key="3">
    <source>
        <dbReference type="EMBL" id="QCD82560.1"/>
    </source>
</evidence>
<feature type="compositionally biased region" description="Polar residues" evidence="2">
    <location>
        <begin position="21"/>
        <end position="31"/>
    </location>
</feature>
<protein>
    <submittedName>
        <fullName evidence="3">Uncharacterized protein</fullName>
    </submittedName>
</protein>
<feature type="compositionally biased region" description="Low complexity" evidence="2">
    <location>
        <begin position="1"/>
        <end position="11"/>
    </location>
</feature>
<evidence type="ECO:0000256" key="1">
    <source>
        <dbReference type="SAM" id="Coils"/>
    </source>
</evidence>